<dbReference type="GeneID" id="104743284"/>
<dbReference type="InterPro" id="IPR001128">
    <property type="entry name" value="Cyt_P450"/>
</dbReference>
<evidence type="ECO:0000256" key="13">
    <source>
        <dbReference type="SAM" id="Phobius"/>
    </source>
</evidence>
<dbReference type="InterPro" id="IPR002401">
    <property type="entry name" value="Cyt_P450_E_grp-I"/>
</dbReference>
<keyword evidence="8 12" id="KW-0560">Oxidoreductase</keyword>
<comment type="subcellular location">
    <subcellularLocation>
        <location evidence="2">Membrane</location>
        <topology evidence="2">Single-pass membrane protein</topology>
    </subcellularLocation>
</comment>
<name>A0ABM0VXS6_CAMSA</name>
<keyword evidence="10 12" id="KW-0503">Monooxygenase</keyword>
<evidence type="ECO:0000256" key="3">
    <source>
        <dbReference type="ARBA" id="ARBA00010617"/>
    </source>
</evidence>
<keyword evidence="14" id="KW-1185">Reference proteome</keyword>
<evidence type="ECO:0000256" key="8">
    <source>
        <dbReference type="ARBA" id="ARBA00023002"/>
    </source>
</evidence>
<evidence type="ECO:0000256" key="7">
    <source>
        <dbReference type="ARBA" id="ARBA00022989"/>
    </source>
</evidence>
<dbReference type="Pfam" id="PF00067">
    <property type="entry name" value="p450"/>
    <property type="match status" value="1"/>
</dbReference>
<keyword evidence="6 12" id="KW-0479">Metal-binding</keyword>
<reference evidence="14" key="1">
    <citation type="journal article" date="2014" name="Nat. Commun.">
        <title>The emerging biofuel crop Camelina sativa retains a highly undifferentiated hexaploid genome structure.</title>
        <authorList>
            <person name="Kagale S."/>
            <person name="Koh C."/>
            <person name="Nixon J."/>
            <person name="Bollina V."/>
            <person name="Clarke W.E."/>
            <person name="Tuteja R."/>
            <person name="Spillane C."/>
            <person name="Robinson S.J."/>
            <person name="Links M.G."/>
            <person name="Clarke C."/>
            <person name="Higgins E.E."/>
            <person name="Huebert T."/>
            <person name="Sharpe A.G."/>
            <person name="Parkin I.A."/>
        </authorList>
    </citation>
    <scope>NUCLEOTIDE SEQUENCE [LARGE SCALE GENOMIC DNA]</scope>
    <source>
        <strain evidence="14">cv. DH55</strain>
    </source>
</reference>
<evidence type="ECO:0000313" key="15">
    <source>
        <dbReference type="RefSeq" id="XP_010462687.1"/>
    </source>
</evidence>
<evidence type="ECO:0000256" key="1">
    <source>
        <dbReference type="ARBA" id="ARBA00001971"/>
    </source>
</evidence>
<keyword evidence="5 13" id="KW-0812">Transmembrane</keyword>
<dbReference type="CDD" id="cd11072">
    <property type="entry name" value="CYP71-like"/>
    <property type="match status" value="1"/>
</dbReference>
<evidence type="ECO:0000256" key="4">
    <source>
        <dbReference type="ARBA" id="ARBA00022617"/>
    </source>
</evidence>
<dbReference type="PANTHER" id="PTHR47955:SF19">
    <property type="entry name" value="CYTOCHROME P450 71A9-LIKE ISOFORM X1"/>
    <property type="match status" value="1"/>
</dbReference>
<dbReference type="PRINTS" id="PR00463">
    <property type="entry name" value="EP450I"/>
</dbReference>
<keyword evidence="9 12" id="KW-0408">Iron</keyword>
<dbReference type="Proteomes" id="UP000694864">
    <property type="component" value="Chromosome 14"/>
</dbReference>
<reference evidence="15" key="2">
    <citation type="submission" date="2025-08" db="UniProtKB">
        <authorList>
            <consortium name="RefSeq"/>
        </authorList>
    </citation>
    <scope>IDENTIFICATION</scope>
    <source>
        <tissue evidence="15">Leaf</tissue>
    </source>
</reference>
<keyword evidence="4 12" id="KW-0349">Heme</keyword>
<dbReference type="Gene3D" id="1.10.630.10">
    <property type="entry name" value="Cytochrome P450"/>
    <property type="match status" value="1"/>
</dbReference>
<sequence>MALPLGFASAVVISSREAAEEVLKTNDLETCSRPKVMAARKLSYNLKDITFAHYSDSWRENRKVSMVELLNFKKLQSFKFIREEEMDFVVKKISNSALEQSLVAVDLSQIFMCLVANILCRSALGQNLHTNKFFDEKKIAKLVVQGSLATCHFGFSDFFPGKLENFADWLFQRKKGQLKRTFKELDDFYQHVIDDHLKSLDGPKSTDPSADIVTGMLDLVDKNGTTDMDQVKGVLMNIFLGGIDTIAIILIWAMTELIRNPRVMKKAQEEIRAVLGGKREKITEEDLEKVEYLKLIVKETLRLHPSVPSIPRESMSQLTIQGYDIPAKTWMYINVWAIGRDPKIWENPEDFIPERFINSAFNFKGQNFEFLPFGSGRRACPAVSMASTTLELCLLNMLYFFDWNLPNGMVGEDIDMGDVGNISFYKKEPLLLVPVKHH</sequence>
<dbReference type="RefSeq" id="XP_010462687.1">
    <property type="nucleotide sequence ID" value="XM_010464385.1"/>
</dbReference>
<gene>
    <name evidence="15" type="primary">LOC104743284</name>
</gene>
<organism evidence="14 15">
    <name type="scientific">Camelina sativa</name>
    <name type="common">False flax</name>
    <name type="synonym">Myagrum sativum</name>
    <dbReference type="NCBI Taxonomy" id="90675"/>
    <lineage>
        <taxon>Eukaryota</taxon>
        <taxon>Viridiplantae</taxon>
        <taxon>Streptophyta</taxon>
        <taxon>Embryophyta</taxon>
        <taxon>Tracheophyta</taxon>
        <taxon>Spermatophyta</taxon>
        <taxon>Magnoliopsida</taxon>
        <taxon>eudicotyledons</taxon>
        <taxon>Gunneridae</taxon>
        <taxon>Pentapetalae</taxon>
        <taxon>rosids</taxon>
        <taxon>malvids</taxon>
        <taxon>Brassicales</taxon>
        <taxon>Brassicaceae</taxon>
        <taxon>Camelineae</taxon>
        <taxon>Camelina</taxon>
    </lineage>
</organism>
<evidence type="ECO:0000256" key="11">
    <source>
        <dbReference type="ARBA" id="ARBA00023136"/>
    </source>
</evidence>
<protein>
    <submittedName>
        <fullName evidence="15">Cytochrome P450 71B2-like</fullName>
    </submittedName>
</protein>
<dbReference type="SUPFAM" id="SSF48264">
    <property type="entry name" value="Cytochrome P450"/>
    <property type="match status" value="1"/>
</dbReference>
<proteinExistence type="inferred from homology"/>
<dbReference type="PANTHER" id="PTHR47955">
    <property type="entry name" value="CYTOCHROME P450 FAMILY 71 PROTEIN"/>
    <property type="match status" value="1"/>
</dbReference>
<evidence type="ECO:0000256" key="5">
    <source>
        <dbReference type="ARBA" id="ARBA00022692"/>
    </source>
</evidence>
<comment type="similarity">
    <text evidence="3 12">Belongs to the cytochrome P450 family.</text>
</comment>
<evidence type="ECO:0000256" key="12">
    <source>
        <dbReference type="RuleBase" id="RU000461"/>
    </source>
</evidence>
<evidence type="ECO:0000256" key="6">
    <source>
        <dbReference type="ARBA" id="ARBA00022723"/>
    </source>
</evidence>
<evidence type="ECO:0000256" key="9">
    <source>
        <dbReference type="ARBA" id="ARBA00023004"/>
    </source>
</evidence>
<dbReference type="InterPro" id="IPR036396">
    <property type="entry name" value="Cyt_P450_sf"/>
</dbReference>
<evidence type="ECO:0000256" key="2">
    <source>
        <dbReference type="ARBA" id="ARBA00004167"/>
    </source>
</evidence>
<comment type="cofactor">
    <cofactor evidence="1">
        <name>heme</name>
        <dbReference type="ChEBI" id="CHEBI:30413"/>
    </cofactor>
</comment>
<dbReference type="PRINTS" id="PR00385">
    <property type="entry name" value="P450"/>
</dbReference>
<accession>A0ABM0VXS6</accession>
<feature type="transmembrane region" description="Helical" evidence="13">
    <location>
        <begin position="234"/>
        <end position="255"/>
    </location>
</feature>
<keyword evidence="7 13" id="KW-1133">Transmembrane helix</keyword>
<dbReference type="InterPro" id="IPR017972">
    <property type="entry name" value="Cyt_P450_CS"/>
</dbReference>
<evidence type="ECO:0000256" key="10">
    <source>
        <dbReference type="ARBA" id="ARBA00023033"/>
    </source>
</evidence>
<keyword evidence="11 13" id="KW-0472">Membrane</keyword>
<evidence type="ECO:0000313" key="14">
    <source>
        <dbReference type="Proteomes" id="UP000694864"/>
    </source>
</evidence>
<dbReference type="PROSITE" id="PS00086">
    <property type="entry name" value="CYTOCHROME_P450"/>
    <property type="match status" value="1"/>
</dbReference>